<feature type="region of interest" description="Disordered" evidence="1">
    <location>
        <begin position="392"/>
        <end position="416"/>
    </location>
</feature>
<name>A0A7W7SG91_9ACTN</name>
<organism evidence="4 5">
    <name type="scientific">Kitasatospora gansuensis</name>
    <dbReference type="NCBI Taxonomy" id="258050"/>
    <lineage>
        <taxon>Bacteria</taxon>
        <taxon>Bacillati</taxon>
        <taxon>Actinomycetota</taxon>
        <taxon>Actinomycetes</taxon>
        <taxon>Kitasatosporales</taxon>
        <taxon>Streptomycetaceae</taxon>
        <taxon>Kitasatospora</taxon>
    </lineage>
</organism>
<feature type="domain" description="DUF11" evidence="3">
    <location>
        <begin position="286"/>
        <end position="403"/>
    </location>
</feature>
<dbReference type="InterPro" id="IPR001434">
    <property type="entry name" value="OmcB-like_DUF11"/>
</dbReference>
<feature type="region of interest" description="Disordered" evidence="1">
    <location>
        <begin position="116"/>
        <end position="166"/>
    </location>
</feature>
<dbReference type="Proteomes" id="UP000573327">
    <property type="component" value="Unassembled WGS sequence"/>
</dbReference>
<evidence type="ECO:0000256" key="1">
    <source>
        <dbReference type="SAM" id="MobiDB-lite"/>
    </source>
</evidence>
<proteinExistence type="predicted"/>
<evidence type="ECO:0000313" key="5">
    <source>
        <dbReference type="Proteomes" id="UP000573327"/>
    </source>
</evidence>
<feature type="domain" description="DUF11" evidence="3">
    <location>
        <begin position="34"/>
        <end position="141"/>
    </location>
</feature>
<feature type="region of interest" description="Disordered" evidence="1">
    <location>
        <begin position="249"/>
        <end position="283"/>
    </location>
</feature>
<sequence>MHTTTPTSRRRSTRRLTAGALTVLLALGPAAAATAARPAVAPGETFTYTLSTKNKGPSVAKNVTAKDTLPDGITFVSSDDGCTAVGQKVTCGPAAELAVGATKSWSMVVRLSPSYEGDGSDLGNVATTASDAHDPATGNNTNPPVRPDGPFDRKSDLSTTKAGVGAGPVVPGTEFEYLITTTNHGPSDAPNAMVTDKLPAGLTFVSSADGCTATSQDVTCGPVTKLAAGASTAWKIKVLLAASYRGDGTDLKNTATSKSDAADPVPGNNTSKPADLPGGLGGAEADLSAVKKAGSDTPVAPGETFDYRITATNKGPSDATVVTSTDKLPAMLSFVSSPNGCTANGQTVSCGPQPTLVAGDSLTWTLKVRIDPGYKGDGSDILNTATVASATKDPVPANNTSNAAGPPGSKVNPPTADLGVTKKAVGTSAPTPGATFDYLITVVNNGPSADAYGVTLADKLPKELIYVSSTPAGCTETGTVVTCKRPTPLKVGESEQYVLTVKLDPAYRGDGSAIKNSAKVTADNIDPKTDNDSSTTGLPDGKAGDPRADVSTAKETVTTTPIAPGETFQYAVTATDNGPSDALGVTISDTLPAQLLFVSSADGCTASGQVVSCGPAAIASGTSHRWVFTVRLDPAYSGNGSDIRNIAKATATTEDPVPDNNTSNAAGPPGNLVRGPEADLEIDKVPS</sequence>
<dbReference type="InterPro" id="IPR047589">
    <property type="entry name" value="DUF11_rpt"/>
</dbReference>
<feature type="region of interest" description="Disordered" evidence="1">
    <location>
        <begin position="650"/>
        <end position="687"/>
    </location>
</feature>
<dbReference type="Gene3D" id="2.60.40.740">
    <property type="match status" value="1"/>
</dbReference>
<feature type="domain" description="DUF11" evidence="3">
    <location>
        <begin position="156"/>
        <end position="272"/>
    </location>
</feature>
<evidence type="ECO:0000256" key="2">
    <source>
        <dbReference type="SAM" id="SignalP"/>
    </source>
</evidence>
<dbReference type="InterPro" id="IPR051172">
    <property type="entry name" value="Chlamydia_OmcB"/>
</dbReference>
<feature type="chain" id="PRO_5039255794" evidence="2">
    <location>
        <begin position="36"/>
        <end position="687"/>
    </location>
</feature>
<dbReference type="PANTHER" id="PTHR34819">
    <property type="entry name" value="LARGE CYSTEINE-RICH PERIPLASMIC PROTEIN OMCB"/>
    <property type="match status" value="1"/>
</dbReference>
<dbReference type="Pfam" id="PF01345">
    <property type="entry name" value="DUF11"/>
    <property type="match status" value="5"/>
</dbReference>
<evidence type="ECO:0000313" key="4">
    <source>
        <dbReference type="EMBL" id="MBB4949884.1"/>
    </source>
</evidence>
<dbReference type="AlphaFoldDB" id="A0A7W7SG91"/>
<keyword evidence="5" id="KW-1185">Reference proteome</keyword>
<evidence type="ECO:0000259" key="3">
    <source>
        <dbReference type="Pfam" id="PF01345"/>
    </source>
</evidence>
<dbReference type="PANTHER" id="PTHR34819:SF3">
    <property type="entry name" value="CELL SURFACE PROTEIN"/>
    <property type="match status" value="1"/>
</dbReference>
<accession>A0A7W7SG91</accession>
<keyword evidence="2" id="KW-0732">Signal</keyword>
<dbReference type="PROSITE" id="PS51318">
    <property type="entry name" value="TAT"/>
    <property type="match status" value="1"/>
</dbReference>
<dbReference type="RefSeq" id="WP_184920553.1">
    <property type="nucleotide sequence ID" value="NZ_JACHJR010000001.1"/>
</dbReference>
<feature type="signal peptide" evidence="2">
    <location>
        <begin position="1"/>
        <end position="35"/>
    </location>
</feature>
<feature type="region of interest" description="Disordered" evidence="1">
    <location>
        <begin position="523"/>
        <end position="555"/>
    </location>
</feature>
<gene>
    <name evidence="4" type="ORF">F4556_005419</name>
</gene>
<feature type="domain" description="DUF11" evidence="3">
    <location>
        <begin position="417"/>
        <end position="536"/>
    </location>
</feature>
<comment type="caution">
    <text evidence="4">The sequence shown here is derived from an EMBL/GenBank/DDBJ whole genome shotgun (WGS) entry which is preliminary data.</text>
</comment>
<dbReference type="EMBL" id="JACHJR010000001">
    <property type="protein sequence ID" value="MBB4949884.1"/>
    <property type="molecule type" value="Genomic_DNA"/>
</dbReference>
<reference evidence="4 5" key="1">
    <citation type="submission" date="2020-08" db="EMBL/GenBank/DDBJ databases">
        <title>Sequencing the genomes of 1000 actinobacteria strains.</title>
        <authorList>
            <person name="Klenk H.-P."/>
        </authorList>
    </citation>
    <scope>NUCLEOTIDE SEQUENCE [LARGE SCALE GENOMIC DNA]</scope>
    <source>
        <strain evidence="4 5">DSM 44786</strain>
    </source>
</reference>
<feature type="domain" description="DUF11" evidence="3">
    <location>
        <begin position="554"/>
        <end position="665"/>
    </location>
</feature>
<dbReference type="NCBIfam" id="TIGR01451">
    <property type="entry name" value="B_ant_repeat"/>
    <property type="match status" value="5"/>
</dbReference>
<protein>
    <submittedName>
        <fullName evidence="4">Putative repeat protein (TIGR01451 family)</fullName>
    </submittedName>
</protein>
<dbReference type="InterPro" id="IPR006311">
    <property type="entry name" value="TAT_signal"/>
</dbReference>